<keyword evidence="3" id="KW-1185">Reference proteome</keyword>
<keyword evidence="1" id="KW-0472">Membrane</keyword>
<evidence type="ECO:0000256" key="1">
    <source>
        <dbReference type="SAM" id="Phobius"/>
    </source>
</evidence>
<organism evidence="2 3">
    <name type="scientific">Caerostris extrusa</name>
    <name type="common">Bark spider</name>
    <name type="synonym">Caerostris bankana</name>
    <dbReference type="NCBI Taxonomy" id="172846"/>
    <lineage>
        <taxon>Eukaryota</taxon>
        <taxon>Metazoa</taxon>
        <taxon>Ecdysozoa</taxon>
        <taxon>Arthropoda</taxon>
        <taxon>Chelicerata</taxon>
        <taxon>Arachnida</taxon>
        <taxon>Araneae</taxon>
        <taxon>Araneomorphae</taxon>
        <taxon>Entelegynae</taxon>
        <taxon>Araneoidea</taxon>
        <taxon>Araneidae</taxon>
        <taxon>Caerostris</taxon>
    </lineage>
</organism>
<feature type="transmembrane region" description="Helical" evidence="1">
    <location>
        <begin position="54"/>
        <end position="72"/>
    </location>
</feature>
<protein>
    <recommendedName>
        <fullName evidence="4">Secreted protein</fullName>
    </recommendedName>
</protein>
<accession>A0AAV4SAW8</accession>
<feature type="transmembrane region" description="Helical" evidence="1">
    <location>
        <begin position="9"/>
        <end position="34"/>
    </location>
</feature>
<comment type="caution">
    <text evidence="2">The sequence shown here is derived from an EMBL/GenBank/DDBJ whole genome shotgun (WGS) entry which is preliminary data.</text>
</comment>
<keyword evidence="1" id="KW-1133">Transmembrane helix</keyword>
<dbReference type="EMBL" id="BPLR01009226">
    <property type="protein sequence ID" value="GIY30464.1"/>
    <property type="molecule type" value="Genomic_DNA"/>
</dbReference>
<keyword evidence="1" id="KW-0812">Transmembrane</keyword>
<name>A0AAV4SAW8_CAEEX</name>
<proteinExistence type="predicted"/>
<gene>
    <name evidence="2" type="ORF">CEXT_589861</name>
</gene>
<sequence>MSANIRCRWFFINVCWYYVSVMALRYLLLLIYISFAAKALHAAVYAAGPWERRMSFAAMFIMRLFILCLRYTPYGGGHPETRVYLQEIKRPYIMFHARFLVTRWCCNKCVTNTREMVARKVRLCI</sequence>
<dbReference type="AlphaFoldDB" id="A0AAV4SAW8"/>
<evidence type="ECO:0000313" key="2">
    <source>
        <dbReference type="EMBL" id="GIY30464.1"/>
    </source>
</evidence>
<reference evidence="2 3" key="1">
    <citation type="submission" date="2021-06" db="EMBL/GenBank/DDBJ databases">
        <title>Caerostris extrusa draft genome.</title>
        <authorList>
            <person name="Kono N."/>
            <person name="Arakawa K."/>
        </authorList>
    </citation>
    <scope>NUCLEOTIDE SEQUENCE [LARGE SCALE GENOMIC DNA]</scope>
</reference>
<dbReference type="Proteomes" id="UP001054945">
    <property type="component" value="Unassembled WGS sequence"/>
</dbReference>
<evidence type="ECO:0008006" key="4">
    <source>
        <dbReference type="Google" id="ProtNLM"/>
    </source>
</evidence>
<evidence type="ECO:0000313" key="3">
    <source>
        <dbReference type="Proteomes" id="UP001054945"/>
    </source>
</evidence>